<reference evidence="3" key="1">
    <citation type="submission" date="2016-07" db="EMBL/GenBank/DDBJ databases">
        <authorList>
            <person name="Florea S."/>
            <person name="Webb J.S."/>
            <person name="Jaromczyk J."/>
            <person name="Schardl C.L."/>
        </authorList>
    </citation>
    <scope>NUCLEOTIDE SEQUENCE [LARGE SCALE GENOMIC DNA]</scope>
    <source>
        <strain evidence="3">Z6</strain>
    </source>
</reference>
<dbReference type="Proteomes" id="UP000093514">
    <property type="component" value="Unassembled WGS sequence"/>
</dbReference>
<organism evidence="2 3">
    <name type="scientific">Orenia metallireducens</name>
    <dbReference type="NCBI Taxonomy" id="1413210"/>
    <lineage>
        <taxon>Bacteria</taxon>
        <taxon>Bacillati</taxon>
        <taxon>Bacillota</taxon>
        <taxon>Clostridia</taxon>
        <taxon>Halanaerobiales</taxon>
        <taxon>Halobacteroidaceae</taxon>
        <taxon>Orenia</taxon>
    </lineage>
</organism>
<name>A0A1C0AD85_9FIRM</name>
<dbReference type="Gene3D" id="1.20.120.330">
    <property type="entry name" value="Nucleotidyltransferases domain 2"/>
    <property type="match status" value="1"/>
</dbReference>
<dbReference type="EMBL" id="LWDV01000004">
    <property type="protein sequence ID" value="OCL28605.1"/>
    <property type="molecule type" value="Genomic_DNA"/>
</dbReference>
<comment type="caution">
    <text evidence="2">The sequence shown here is derived from an EMBL/GenBank/DDBJ whole genome shotgun (WGS) entry which is preliminary data.</text>
</comment>
<evidence type="ECO:0000313" key="3">
    <source>
        <dbReference type="Proteomes" id="UP000093514"/>
    </source>
</evidence>
<dbReference type="Pfam" id="PF05168">
    <property type="entry name" value="HEPN"/>
    <property type="match status" value="1"/>
</dbReference>
<reference evidence="2 3" key="2">
    <citation type="submission" date="2016-08" db="EMBL/GenBank/DDBJ databases">
        <title>Orenia metallireducens sp. nov. strain Z6, a Novel Metal-reducing Firmicute from the Deep Subsurface.</title>
        <authorList>
            <person name="Maxim B.I."/>
            <person name="Kenneth K."/>
            <person name="Flynn T.M."/>
            <person name="Oloughlin E.J."/>
            <person name="Locke R.A."/>
            <person name="Weber J.R."/>
            <person name="Egan S.M."/>
            <person name="Mackie R.I."/>
            <person name="Cann I.K."/>
        </authorList>
    </citation>
    <scope>NUCLEOTIDE SEQUENCE [LARGE SCALE GENOMIC DNA]</scope>
    <source>
        <strain evidence="2 3">Z6</strain>
    </source>
</reference>
<dbReference type="PROSITE" id="PS50910">
    <property type="entry name" value="HEPN"/>
    <property type="match status" value="1"/>
</dbReference>
<evidence type="ECO:0000259" key="1">
    <source>
        <dbReference type="PROSITE" id="PS50910"/>
    </source>
</evidence>
<sequence length="125" mass="14510">MSASIKAWLKKAEHDLKSAKTLNEADLLDTAIYHTQQTAEKALKAFIVYKTKSFSKTHDLRRLVMIAANIDKEFNQFMDYAEELTPYAVEFRYPTEWPLPDKDDVLTAIKMAEEIFTFVKDKLDD</sequence>
<accession>A0A1C0AD85</accession>
<gene>
    <name evidence="2" type="ORF">U472_00625</name>
</gene>
<feature type="domain" description="HEPN" evidence="1">
    <location>
        <begin position="9"/>
        <end position="115"/>
    </location>
</feature>
<protein>
    <recommendedName>
        <fullName evidence="1">HEPN domain-containing protein</fullName>
    </recommendedName>
</protein>
<dbReference type="SUPFAM" id="SSF81593">
    <property type="entry name" value="Nucleotidyltransferase substrate binding subunit/domain"/>
    <property type="match status" value="1"/>
</dbReference>
<keyword evidence="3" id="KW-1185">Reference proteome</keyword>
<dbReference type="RefSeq" id="WP_068714468.1">
    <property type="nucleotide sequence ID" value="NZ_LWDV01000004.1"/>
</dbReference>
<evidence type="ECO:0000313" key="2">
    <source>
        <dbReference type="EMBL" id="OCL28605.1"/>
    </source>
</evidence>
<dbReference type="SMART" id="SM00748">
    <property type="entry name" value="HEPN"/>
    <property type="match status" value="1"/>
</dbReference>
<proteinExistence type="predicted"/>
<dbReference type="InterPro" id="IPR007842">
    <property type="entry name" value="HEPN_dom"/>
</dbReference>
<dbReference type="AlphaFoldDB" id="A0A1C0AD85"/>